<evidence type="ECO:0000256" key="1">
    <source>
        <dbReference type="ARBA" id="ARBA00004496"/>
    </source>
</evidence>
<dbReference type="Proteomes" id="UP000548423">
    <property type="component" value="Unassembled WGS sequence"/>
</dbReference>
<keyword evidence="4" id="KW-0902">Two-component regulatory system</keyword>
<dbReference type="GO" id="GO:0003700">
    <property type="term" value="F:DNA-binding transcription factor activity"/>
    <property type="evidence" value="ECO:0007669"/>
    <property type="project" value="InterPro"/>
</dbReference>
<dbReference type="PROSITE" id="PS01124">
    <property type="entry name" value="HTH_ARAC_FAMILY_2"/>
    <property type="match status" value="1"/>
</dbReference>
<organism evidence="11 12">
    <name type="scientific">Neobacillus niacini</name>
    <dbReference type="NCBI Taxonomy" id="86668"/>
    <lineage>
        <taxon>Bacteria</taxon>
        <taxon>Bacillati</taxon>
        <taxon>Bacillota</taxon>
        <taxon>Bacilli</taxon>
        <taxon>Bacillales</taxon>
        <taxon>Bacillaceae</taxon>
        <taxon>Neobacillus</taxon>
    </lineage>
</organism>
<dbReference type="PANTHER" id="PTHR42713">
    <property type="entry name" value="HISTIDINE KINASE-RELATED"/>
    <property type="match status" value="1"/>
</dbReference>
<gene>
    <name evidence="11" type="ORF">F4694_004817</name>
</gene>
<dbReference type="InterPro" id="IPR018060">
    <property type="entry name" value="HTH_AraC"/>
</dbReference>
<dbReference type="GO" id="GO:0005737">
    <property type="term" value="C:cytoplasm"/>
    <property type="evidence" value="ECO:0007669"/>
    <property type="project" value="UniProtKB-SubCell"/>
</dbReference>
<dbReference type="GO" id="GO:0043565">
    <property type="term" value="F:sequence-specific DNA binding"/>
    <property type="evidence" value="ECO:0007669"/>
    <property type="project" value="InterPro"/>
</dbReference>
<dbReference type="PANTHER" id="PTHR42713:SF3">
    <property type="entry name" value="TRANSCRIPTIONAL REGULATORY PROTEIN HPTR"/>
    <property type="match status" value="1"/>
</dbReference>
<dbReference type="AlphaFoldDB" id="A0A852TJU6"/>
<accession>A0A852TJU6</accession>
<evidence type="ECO:0000256" key="3">
    <source>
        <dbReference type="ARBA" id="ARBA00022553"/>
    </source>
</evidence>
<evidence type="ECO:0000256" key="2">
    <source>
        <dbReference type="ARBA" id="ARBA00022490"/>
    </source>
</evidence>
<evidence type="ECO:0000256" key="5">
    <source>
        <dbReference type="ARBA" id="ARBA00023015"/>
    </source>
</evidence>
<evidence type="ECO:0000259" key="9">
    <source>
        <dbReference type="PROSITE" id="PS01124"/>
    </source>
</evidence>
<dbReference type="Pfam" id="PF12833">
    <property type="entry name" value="HTH_18"/>
    <property type="match status" value="1"/>
</dbReference>
<dbReference type="Gene3D" id="3.40.50.2300">
    <property type="match status" value="1"/>
</dbReference>
<reference evidence="12" key="1">
    <citation type="submission" date="2020-07" db="EMBL/GenBank/DDBJ databases">
        <authorList>
            <person name="Partida-Martinez L."/>
            <person name="Huntemann M."/>
            <person name="Clum A."/>
            <person name="Wang J."/>
            <person name="Palaniappan K."/>
            <person name="Ritter S."/>
            <person name="Chen I.-M."/>
            <person name="Stamatis D."/>
            <person name="Reddy T."/>
            <person name="O'Malley R."/>
            <person name="Daum C."/>
            <person name="Shapiro N."/>
            <person name="Ivanova N."/>
            <person name="Kyrpides N."/>
            <person name="Woyke T."/>
        </authorList>
    </citation>
    <scope>NUCLEOTIDE SEQUENCE [LARGE SCALE GENOMIC DNA]</scope>
    <source>
        <strain evidence="12">AT2.8</strain>
    </source>
</reference>
<dbReference type="SMART" id="SM00448">
    <property type="entry name" value="REC"/>
    <property type="match status" value="1"/>
</dbReference>
<dbReference type="SMART" id="SM00342">
    <property type="entry name" value="HTH_ARAC"/>
    <property type="match status" value="1"/>
</dbReference>
<dbReference type="InterPro" id="IPR011006">
    <property type="entry name" value="CheY-like_superfamily"/>
</dbReference>
<feature type="domain" description="Response regulatory" evidence="10">
    <location>
        <begin position="3"/>
        <end position="120"/>
    </location>
</feature>
<dbReference type="Gene3D" id="1.10.10.60">
    <property type="entry name" value="Homeodomain-like"/>
    <property type="match status" value="2"/>
</dbReference>
<dbReference type="InterPro" id="IPR001789">
    <property type="entry name" value="Sig_transdc_resp-reg_receiver"/>
</dbReference>
<evidence type="ECO:0000256" key="7">
    <source>
        <dbReference type="ARBA" id="ARBA00023163"/>
    </source>
</evidence>
<name>A0A852TJU6_9BACI</name>
<dbReference type="GO" id="GO:0000160">
    <property type="term" value="P:phosphorelay signal transduction system"/>
    <property type="evidence" value="ECO:0007669"/>
    <property type="project" value="UniProtKB-KW"/>
</dbReference>
<dbReference type="SUPFAM" id="SSF52172">
    <property type="entry name" value="CheY-like"/>
    <property type="match status" value="1"/>
</dbReference>
<comment type="subcellular location">
    <subcellularLocation>
        <location evidence="1">Cytoplasm</location>
    </subcellularLocation>
</comment>
<feature type="modified residue" description="4-aspartylphosphate" evidence="8">
    <location>
        <position position="55"/>
    </location>
</feature>
<dbReference type="EMBL" id="JACCBX010000011">
    <property type="protein sequence ID" value="NYE07976.1"/>
    <property type="molecule type" value="Genomic_DNA"/>
</dbReference>
<evidence type="ECO:0000313" key="12">
    <source>
        <dbReference type="Proteomes" id="UP000548423"/>
    </source>
</evidence>
<reference evidence="12" key="2">
    <citation type="submission" date="2020-08" db="EMBL/GenBank/DDBJ databases">
        <title>The Agave Microbiome: Exploring the role of microbial communities in plant adaptations to desert environments.</title>
        <authorList>
            <person name="Partida-Martinez L.P."/>
        </authorList>
    </citation>
    <scope>NUCLEOTIDE SEQUENCE [LARGE SCALE GENOMIC DNA]</scope>
    <source>
        <strain evidence="12">AT2.8</strain>
    </source>
</reference>
<comment type="caution">
    <text evidence="11">The sequence shown here is derived from an EMBL/GenBank/DDBJ whole genome shotgun (WGS) entry which is preliminary data.</text>
</comment>
<dbReference type="Pfam" id="PF00072">
    <property type="entry name" value="Response_reg"/>
    <property type="match status" value="1"/>
</dbReference>
<keyword evidence="5" id="KW-0805">Transcription regulation</keyword>
<evidence type="ECO:0000313" key="11">
    <source>
        <dbReference type="EMBL" id="NYE07976.1"/>
    </source>
</evidence>
<dbReference type="PROSITE" id="PS50110">
    <property type="entry name" value="RESPONSE_REGULATORY"/>
    <property type="match status" value="1"/>
</dbReference>
<keyword evidence="7" id="KW-0804">Transcription</keyword>
<proteinExistence type="predicted"/>
<feature type="domain" description="HTH araC/xylS-type" evidence="9">
    <location>
        <begin position="412"/>
        <end position="514"/>
    </location>
</feature>
<evidence type="ECO:0000256" key="4">
    <source>
        <dbReference type="ARBA" id="ARBA00023012"/>
    </source>
</evidence>
<dbReference type="InterPro" id="IPR009057">
    <property type="entry name" value="Homeodomain-like_sf"/>
</dbReference>
<evidence type="ECO:0000256" key="6">
    <source>
        <dbReference type="ARBA" id="ARBA00023125"/>
    </source>
</evidence>
<keyword evidence="6" id="KW-0238">DNA-binding</keyword>
<evidence type="ECO:0000259" key="10">
    <source>
        <dbReference type="PROSITE" id="PS50110"/>
    </source>
</evidence>
<dbReference type="InterPro" id="IPR051552">
    <property type="entry name" value="HptR"/>
</dbReference>
<sequence>MYKVLLVDDERIITEGMSKVINWESIGTSLIGTARNGIEAFSMIEQQQPDIVISDIKMPGMNGLELVAKVNSVFPEIRFILLSGFSEFDFAKQAMQYGVKHYLLKPCNENSIMDAITEICEELQQKQIREQFIQNMKGTLDSVLPYAKEQLMKEFITNHYENKDLAYYQKLFNIDLHTPNVRLVLFQLEGNFEFEHMFAIKNIAEHIFGSYILSCMVGETILFLLEDYCSYSLLLSQIEKIKKTFFQYYQIDSTVAISDTGKISTANKLYSEALDCLAYRFYLGEGGVITKKDIAYQNPTEELEFYYDDQTFCRLVKSGSWCDVNAEIETFFNQLIELRLDINITKSYVIQLFNAMIRLCEPKEMNMYLTKLNLLLEIDTIQNLKSFFESVAQEITLTFFNQNNNKHSTIIKKVIETIDKYIGNENLSLHWVANEMLYMNADYLGKLFKKETGEKFSNYITRLRIELAIKMIEKENDVKVFEIAEKIGYGENPQYFSQVFKKHTGFTPSEYKRESLQGL</sequence>
<protein>
    <submittedName>
        <fullName evidence="11">Two-component system response regulator YesN</fullName>
    </submittedName>
</protein>
<keyword evidence="3 8" id="KW-0597">Phosphoprotein</keyword>
<dbReference type="CDD" id="cd17536">
    <property type="entry name" value="REC_YesN-like"/>
    <property type="match status" value="1"/>
</dbReference>
<dbReference type="SUPFAM" id="SSF46689">
    <property type="entry name" value="Homeodomain-like"/>
    <property type="match status" value="1"/>
</dbReference>
<keyword evidence="2" id="KW-0963">Cytoplasm</keyword>
<evidence type="ECO:0000256" key="8">
    <source>
        <dbReference type="PROSITE-ProRule" id="PRU00169"/>
    </source>
</evidence>